<keyword evidence="2" id="KW-0472">Membrane</keyword>
<dbReference type="Proteomes" id="UP000323454">
    <property type="component" value="Unassembled WGS sequence"/>
</dbReference>
<evidence type="ECO:0000256" key="1">
    <source>
        <dbReference type="SAM" id="MobiDB-lite"/>
    </source>
</evidence>
<dbReference type="Pfam" id="PF20611">
    <property type="entry name" value="DUF6801"/>
    <property type="match status" value="1"/>
</dbReference>
<reference evidence="4 5" key="2">
    <citation type="submission" date="2019-09" db="EMBL/GenBank/DDBJ databases">
        <authorList>
            <person name="Jin C."/>
        </authorList>
    </citation>
    <scope>NUCLEOTIDE SEQUENCE [LARGE SCALE GENOMIC DNA]</scope>
    <source>
        <strain evidence="4 5">AN110305</strain>
    </source>
</reference>
<sequence length="290" mass="28195">MTVAVSGGVCGAGQATADSAGATLRYTCTLSSFPGQAMTAQLAWDAPATVLVGQAAPTVTVTATATVGPTVTWALGLVGAATVAGSVDAPGVVAAPEGNIGAAVRMIVPRTAVPASGPMAVHAAGTTPGLVFHQPGHATVTVGNDLALHFSPRDAGGNPTVTGEVDLSCTLDPGQNAVVFSFTITPAPVAAPPVGPATSPARSPTGTGTRETATLSSSGSSLSATDSTAPSTSVSGSAQSTATAAATPTAERAKIGDLAATSAAFLAAGAGVAACVWWLMRRRRRHVSGR</sequence>
<accession>A0A5B2XH47</accession>
<name>A0A5B2XH47_9PSEU</name>
<keyword evidence="2" id="KW-0812">Transmembrane</keyword>
<dbReference type="AlphaFoldDB" id="A0A5B2XH47"/>
<evidence type="ECO:0000313" key="5">
    <source>
        <dbReference type="Proteomes" id="UP000323454"/>
    </source>
</evidence>
<protein>
    <recommendedName>
        <fullName evidence="3">DUF6801 domain-containing protein</fullName>
    </recommendedName>
</protein>
<keyword evidence="5" id="KW-1185">Reference proteome</keyword>
<proteinExistence type="predicted"/>
<organism evidence="4 5">
    <name type="scientific">Solihabitans fulvus</name>
    <dbReference type="NCBI Taxonomy" id="1892852"/>
    <lineage>
        <taxon>Bacteria</taxon>
        <taxon>Bacillati</taxon>
        <taxon>Actinomycetota</taxon>
        <taxon>Actinomycetes</taxon>
        <taxon>Pseudonocardiales</taxon>
        <taxon>Pseudonocardiaceae</taxon>
        <taxon>Solihabitans</taxon>
    </lineage>
</organism>
<feature type="domain" description="DUF6801" evidence="3">
    <location>
        <begin position="25"/>
        <end position="177"/>
    </location>
</feature>
<evidence type="ECO:0000256" key="2">
    <source>
        <dbReference type="SAM" id="Phobius"/>
    </source>
</evidence>
<evidence type="ECO:0000259" key="3">
    <source>
        <dbReference type="Pfam" id="PF20611"/>
    </source>
</evidence>
<dbReference type="EMBL" id="VUOB01000021">
    <property type="protein sequence ID" value="KAA2262723.1"/>
    <property type="molecule type" value="Genomic_DNA"/>
</dbReference>
<feature type="region of interest" description="Disordered" evidence="1">
    <location>
        <begin position="190"/>
        <end position="250"/>
    </location>
</feature>
<gene>
    <name evidence="4" type="ORF">F0L68_12590</name>
</gene>
<comment type="caution">
    <text evidence="4">The sequence shown here is derived from an EMBL/GenBank/DDBJ whole genome shotgun (WGS) entry which is preliminary data.</text>
</comment>
<keyword evidence="2" id="KW-1133">Transmembrane helix</keyword>
<dbReference type="OrthoDB" id="4863392at2"/>
<feature type="compositionally biased region" description="Polar residues" evidence="1">
    <location>
        <begin position="202"/>
        <end position="211"/>
    </location>
</feature>
<reference evidence="4 5" key="1">
    <citation type="submission" date="2019-09" db="EMBL/GenBank/DDBJ databases">
        <title>Goodfellowia gen. nov., a new genus of the Pseudonocardineae related to Actinoalloteichus, containing Goodfellowia coeruleoviolacea gen. nov., comb. nov. gen. nov., comb. nov.</title>
        <authorList>
            <person name="Labeda D."/>
        </authorList>
    </citation>
    <scope>NUCLEOTIDE SEQUENCE [LARGE SCALE GENOMIC DNA]</scope>
    <source>
        <strain evidence="4 5">AN110305</strain>
    </source>
</reference>
<dbReference type="RefSeq" id="WP_149849702.1">
    <property type="nucleotide sequence ID" value="NZ_VUOB01000021.1"/>
</dbReference>
<dbReference type="InterPro" id="IPR046542">
    <property type="entry name" value="DUF6801"/>
</dbReference>
<evidence type="ECO:0000313" key="4">
    <source>
        <dbReference type="EMBL" id="KAA2262723.1"/>
    </source>
</evidence>
<feature type="compositionally biased region" description="Low complexity" evidence="1">
    <location>
        <begin position="212"/>
        <end position="250"/>
    </location>
</feature>
<feature type="transmembrane region" description="Helical" evidence="2">
    <location>
        <begin position="258"/>
        <end position="280"/>
    </location>
</feature>